<dbReference type="Proteomes" id="UP000636800">
    <property type="component" value="Chromosome 1"/>
</dbReference>
<proteinExistence type="inferred from homology"/>
<sequence>MEHGSGHRFGYASLISLLSYCYDIGVHHVTIYVFSIDNFRRKPEEVQSTMDLIKDKIDELVDKPSIVKDLGIRIDFCGNLNLLTDAVRLSVEKATRITSGNTGRLVLHLCVAYTSTDEITRAVQTSCREKRNGMRVDGPKEDSVISVADLERHLYGVGCGDPDLLIRTSGETRLSNFLLWQTSFSLLLNPKPLWPEFSVGISWPPLWNTRDRSVIYNRSAALLRRDHRCLNLCGHMRYIVLDINNPTKHV</sequence>
<dbReference type="PANTHER" id="PTHR10291:SF43">
    <property type="entry name" value="DEHYDRODOLICHYL DIPHOSPHATE SYNTHASE COMPLEX SUBUNIT DHDDS"/>
    <property type="match status" value="1"/>
</dbReference>
<dbReference type="SUPFAM" id="SSF64005">
    <property type="entry name" value="Undecaprenyl diphosphate synthase"/>
    <property type="match status" value="1"/>
</dbReference>
<comment type="caution">
    <text evidence="4">The sequence shown here is derived from an EMBL/GenBank/DDBJ whole genome shotgun (WGS) entry which is preliminary data.</text>
</comment>
<dbReference type="NCBIfam" id="TIGR00055">
    <property type="entry name" value="uppS"/>
    <property type="match status" value="1"/>
</dbReference>
<dbReference type="GO" id="GO:0005783">
    <property type="term" value="C:endoplasmic reticulum"/>
    <property type="evidence" value="ECO:0007669"/>
    <property type="project" value="TreeGrafter"/>
</dbReference>
<dbReference type="EMBL" id="JADCNL010000001">
    <property type="protein sequence ID" value="KAG0496143.1"/>
    <property type="molecule type" value="Genomic_DNA"/>
</dbReference>
<dbReference type="InterPro" id="IPR001441">
    <property type="entry name" value="UPP_synth-like"/>
</dbReference>
<reference evidence="4 5" key="1">
    <citation type="journal article" date="2020" name="Nat. Food">
        <title>A phased Vanilla planifolia genome enables genetic improvement of flavour and production.</title>
        <authorList>
            <person name="Hasing T."/>
            <person name="Tang H."/>
            <person name="Brym M."/>
            <person name="Khazi F."/>
            <person name="Huang T."/>
            <person name="Chambers A.H."/>
        </authorList>
    </citation>
    <scope>NUCLEOTIDE SEQUENCE [LARGE SCALE GENOMIC DNA]</scope>
    <source>
        <tissue evidence="4">Leaf</tissue>
    </source>
</reference>
<organism evidence="4 5">
    <name type="scientific">Vanilla planifolia</name>
    <name type="common">Vanilla</name>
    <dbReference type="NCBI Taxonomy" id="51239"/>
    <lineage>
        <taxon>Eukaryota</taxon>
        <taxon>Viridiplantae</taxon>
        <taxon>Streptophyta</taxon>
        <taxon>Embryophyta</taxon>
        <taxon>Tracheophyta</taxon>
        <taxon>Spermatophyta</taxon>
        <taxon>Magnoliopsida</taxon>
        <taxon>Liliopsida</taxon>
        <taxon>Asparagales</taxon>
        <taxon>Orchidaceae</taxon>
        <taxon>Vanilloideae</taxon>
        <taxon>Vanilleae</taxon>
        <taxon>Vanilla</taxon>
    </lineage>
</organism>
<dbReference type="Pfam" id="PF01255">
    <property type="entry name" value="Prenyltransf"/>
    <property type="match status" value="1"/>
</dbReference>
<dbReference type="PANTHER" id="PTHR10291">
    <property type="entry name" value="DEHYDRODOLICHYL DIPHOSPHATE SYNTHASE FAMILY MEMBER"/>
    <property type="match status" value="1"/>
</dbReference>
<dbReference type="AlphaFoldDB" id="A0A835S268"/>
<comment type="similarity">
    <text evidence="1 3">Belongs to the UPP synthase family.</text>
</comment>
<name>A0A835S268_VANPL</name>
<dbReference type="CDD" id="cd00475">
    <property type="entry name" value="Cis_IPPS"/>
    <property type="match status" value="1"/>
</dbReference>
<gene>
    <name evidence="4" type="ORF">HPP92_000834</name>
</gene>
<dbReference type="InterPro" id="IPR018520">
    <property type="entry name" value="UPP_synth-like_CS"/>
</dbReference>
<dbReference type="InterPro" id="IPR036424">
    <property type="entry name" value="UPP_synth-like_sf"/>
</dbReference>
<evidence type="ECO:0000256" key="3">
    <source>
        <dbReference type="RuleBase" id="RU363018"/>
    </source>
</evidence>
<evidence type="ECO:0000313" key="5">
    <source>
        <dbReference type="Proteomes" id="UP000636800"/>
    </source>
</evidence>
<dbReference type="PROSITE" id="PS01066">
    <property type="entry name" value="UPP_SYNTHASE"/>
    <property type="match status" value="1"/>
</dbReference>
<keyword evidence="2 3" id="KW-0808">Transferase</keyword>
<dbReference type="EC" id="2.5.1.-" evidence="3"/>
<accession>A0A835S268</accession>
<evidence type="ECO:0000313" key="4">
    <source>
        <dbReference type="EMBL" id="KAG0496143.1"/>
    </source>
</evidence>
<dbReference type="Gene3D" id="3.40.1180.10">
    <property type="entry name" value="Decaprenyl diphosphate synthase-like"/>
    <property type="match status" value="1"/>
</dbReference>
<dbReference type="GO" id="GO:0045547">
    <property type="term" value="F:ditrans,polycis-polyprenyl diphosphate synthase [(2E,6E)-farnesyl diphosphate specific] activity"/>
    <property type="evidence" value="ECO:0007669"/>
    <property type="project" value="TreeGrafter"/>
</dbReference>
<protein>
    <recommendedName>
        <fullName evidence="3">Alkyl transferase</fullName>
        <ecNumber evidence="3">2.5.1.-</ecNumber>
    </recommendedName>
</protein>
<dbReference type="GO" id="GO:0016094">
    <property type="term" value="P:polyprenol biosynthetic process"/>
    <property type="evidence" value="ECO:0007669"/>
    <property type="project" value="TreeGrafter"/>
</dbReference>
<evidence type="ECO:0000256" key="1">
    <source>
        <dbReference type="ARBA" id="ARBA00005432"/>
    </source>
</evidence>
<evidence type="ECO:0000256" key="2">
    <source>
        <dbReference type="ARBA" id="ARBA00022679"/>
    </source>
</evidence>
<keyword evidence="5" id="KW-1185">Reference proteome</keyword>